<dbReference type="PROSITE" id="PS00242">
    <property type="entry name" value="INTEGRIN_ALPHA"/>
    <property type="match status" value="1"/>
</dbReference>
<dbReference type="Pfam" id="PF08441">
    <property type="entry name" value="Integrin_A_Ig_1"/>
    <property type="match status" value="1"/>
</dbReference>
<keyword evidence="15" id="KW-0325">Glycoprotein</keyword>
<dbReference type="InterPro" id="IPR028994">
    <property type="entry name" value="Integrin_alpha_N"/>
</dbReference>
<dbReference type="PANTHER" id="PTHR23220">
    <property type="entry name" value="INTEGRIN ALPHA"/>
    <property type="match status" value="1"/>
</dbReference>
<evidence type="ECO:0000256" key="16">
    <source>
        <dbReference type="PROSITE-ProRule" id="PRU00803"/>
    </source>
</evidence>
<keyword evidence="3" id="KW-0165">Cleavage on pair of basic residues</keyword>
<dbReference type="GO" id="GO:0046872">
    <property type="term" value="F:metal ion binding"/>
    <property type="evidence" value="ECO:0007669"/>
    <property type="project" value="UniProtKB-KW"/>
</dbReference>
<evidence type="ECO:0000256" key="10">
    <source>
        <dbReference type="ARBA" id="ARBA00022989"/>
    </source>
</evidence>
<dbReference type="GO" id="GO:0009897">
    <property type="term" value="C:external side of plasma membrane"/>
    <property type="evidence" value="ECO:0007669"/>
    <property type="project" value="TreeGrafter"/>
</dbReference>
<dbReference type="FunFam" id="2.130.10.130:FF:000003">
    <property type="entry name" value="Integrin alpha V"/>
    <property type="match status" value="1"/>
</dbReference>
<evidence type="ECO:0000256" key="5">
    <source>
        <dbReference type="ARBA" id="ARBA00022723"/>
    </source>
</evidence>
<dbReference type="GO" id="GO:0007229">
    <property type="term" value="P:integrin-mediated signaling pathway"/>
    <property type="evidence" value="ECO:0007669"/>
    <property type="project" value="UniProtKB-KW"/>
</dbReference>
<keyword evidence="5" id="KW-0479">Metal-binding</keyword>
<feature type="chain" id="PRO_5025403693" evidence="18">
    <location>
        <begin position="39"/>
        <end position="1014"/>
    </location>
</feature>
<dbReference type="SUPFAM" id="SSF69179">
    <property type="entry name" value="Integrin domains"/>
    <property type="match status" value="3"/>
</dbReference>
<evidence type="ECO:0000256" key="8">
    <source>
        <dbReference type="ARBA" id="ARBA00022837"/>
    </source>
</evidence>
<evidence type="ECO:0000256" key="15">
    <source>
        <dbReference type="ARBA" id="ARBA00023180"/>
    </source>
</evidence>
<dbReference type="GeneTree" id="ENSGT00940000158061"/>
<dbReference type="GO" id="GO:0098609">
    <property type="term" value="P:cell-cell adhesion"/>
    <property type="evidence" value="ECO:0007669"/>
    <property type="project" value="TreeGrafter"/>
</dbReference>
<keyword evidence="6 18" id="KW-0732">Signal</keyword>
<keyword evidence="23" id="KW-1185">Reference proteome</keyword>
<evidence type="ECO:0000259" key="19">
    <source>
        <dbReference type="Pfam" id="PF08441"/>
    </source>
</evidence>
<feature type="domain" description="Integrin alpha third immunoglobulin-like" evidence="21">
    <location>
        <begin position="769"/>
        <end position="869"/>
    </location>
</feature>
<feature type="transmembrane region" description="Helical" evidence="17">
    <location>
        <begin position="964"/>
        <end position="986"/>
    </location>
</feature>
<dbReference type="Gene3D" id="2.60.40.1460">
    <property type="entry name" value="Integrin domains. Chain A, domain 2"/>
    <property type="match status" value="1"/>
</dbReference>
<evidence type="ECO:0000259" key="21">
    <source>
        <dbReference type="Pfam" id="PF20806"/>
    </source>
</evidence>
<reference evidence="22" key="3">
    <citation type="submission" date="2025-09" db="UniProtKB">
        <authorList>
            <consortium name="Ensembl"/>
        </authorList>
    </citation>
    <scope>IDENTIFICATION</scope>
</reference>
<dbReference type="InterPro" id="IPR048285">
    <property type="entry name" value="Integrin_alpha_Ig-like_2"/>
</dbReference>
<dbReference type="GO" id="GO:0033627">
    <property type="term" value="P:cell adhesion mediated by integrin"/>
    <property type="evidence" value="ECO:0007669"/>
    <property type="project" value="TreeGrafter"/>
</dbReference>
<dbReference type="Gene3D" id="1.20.5.930">
    <property type="entry name" value="Bicelle-embedded integrin alpha(iib) transmembrane segment"/>
    <property type="match status" value="1"/>
</dbReference>
<dbReference type="InterPro" id="IPR000413">
    <property type="entry name" value="Integrin_alpha"/>
</dbReference>
<feature type="repeat" description="FG-GAP" evidence="16">
    <location>
        <begin position="286"/>
        <end position="351"/>
    </location>
</feature>
<dbReference type="InterPro" id="IPR013519">
    <property type="entry name" value="Int_alpha_beta-p"/>
</dbReference>
<dbReference type="Gene3D" id="2.60.40.1530">
    <property type="entry name" value="ntegrin, alpha v. Chain A, domain 4"/>
    <property type="match status" value="1"/>
</dbReference>
<evidence type="ECO:0000256" key="13">
    <source>
        <dbReference type="ARBA" id="ARBA00023157"/>
    </source>
</evidence>
<dbReference type="GO" id="GO:0008305">
    <property type="term" value="C:integrin complex"/>
    <property type="evidence" value="ECO:0007669"/>
    <property type="project" value="InterPro"/>
</dbReference>
<organism evidence="22 23">
    <name type="scientific">Myripristis murdjan</name>
    <name type="common">pinecone soldierfish</name>
    <dbReference type="NCBI Taxonomy" id="586833"/>
    <lineage>
        <taxon>Eukaryota</taxon>
        <taxon>Metazoa</taxon>
        <taxon>Chordata</taxon>
        <taxon>Craniata</taxon>
        <taxon>Vertebrata</taxon>
        <taxon>Euteleostomi</taxon>
        <taxon>Actinopterygii</taxon>
        <taxon>Neopterygii</taxon>
        <taxon>Teleostei</taxon>
        <taxon>Neoteleostei</taxon>
        <taxon>Acanthomorphata</taxon>
        <taxon>Holocentriformes</taxon>
        <taxon>Holocentridae</taxon>
        <taxon>Myripristis</taxon>
    </lineage>
</organism>
<keyword evidence="7" id="KW-0677">Repeat</keyword>
<evidence type="ECO:0000259" key="20">
    <source>
        <dbReference type="Pfam" id="PF20805"/>
    </source>
</evidence>
<dbReference type="PRINTS" id="PR01185">
    <property type="entry name" value="INTEGRINA"/>
</dbReference>
<keyword evidence="11 17" id="KW-0401">Integrin</keyword>
<dbReference type="SUPFAM" id="SSF69318">
    <property type="entry name" value="Integrin alpha N-terminal domain"/>
    <property type="match status" value="1"/>
</dbReference>
<dbReference type="Gene3D" id="2.60.40.1510">
    <property type="entry name" value="ntegrin, alpha v. Chain A, domain 3"/>
    <property type="match status" value="1"/>
</dbReference>
<accession>A0A667YTQ7</accession>
<evidence type="ECO:0000256" key="7">
    <source>
        <dbReference type="ARBA" id="ARBA00022737"/>
    </source>
</evidence>
<feature type="repeat" description="FG-GAP" evidence="16">
    <location>
        <begin position="188"/>
        <end position="240"/>
    </location>
</feature>
<dbReference type="InterPro" id="IPR048286">
    <property type="entry name" value="Integrin_alpha_Ig-like_3"/>
</dbReference>
<feature type="domain" description="Integrin alpha third immunoglobulin-like" evidence="21">
    <location>
        <begin position="879"/>
        <end position="954"/>
    </location>
</feature>
<dbReference type="Pfam" id="PF20805">
    <property type="entry name" value="Integrin_A_Ig_2"/>
    <property type="match status" value="1"/>
</dbReference>
<dbReference type="FunFam" id="1.20.5.930:FF:000001">
    <property type="entry name" value="Integrin subunit alpha V"/>
    <property type="match status" value="1"/>
</dbReference>
<sequence>MGLERFRSKTPGIAAPLARTLLCITGVLLTFSPPVCEAFNLDVESPAVYSGPNGSYFGYAVEFYLTDSKSVVVGAPKANTSQFNITEGGSVFYCPWSRSQTECHSIEFDTEGKLWDRTVSLNDTNHQAEVKSHQWFGATVRSHDDTILACAPLYSWRTKDDTPHSDATGTCYLSVSNFTKFVEYAPCRTEFREEKGQGYCQGGFSADFTKDGKVVLGGPGSYYWQGQVISAAKDKIIKAYYPGYFMQSVEGQIQTRQVRTEFDDSYQGYSVAVGEFSGDEVEGKDIKCLTLVFSQMGSYFGYAVATTDINNDGMIDLLVGAPMFMVRGSDARLEEMGRVYVYLQRGPLDLEPRLPHLTGTQMFGRFGSTIAPLGDLNQDGFNDVAISCPFGGDDRQGLVYIYNGNSAGLRDTPSQVITGQWAAGTMPASFGFALRGAKDLDMNGYPDLIVGAFGVDKAILYRSRPIVNTSASLTISPTMINPEEKLCTVTNGNTSIPVSCVNLSFCISADGKHLPAHLDFQVEVQLDSHKHKQKGAVKRALFLDSQQALLQKNVAVKHGDRVCHQTKIFLREEKEFRDKLSSIFVALNFSLDPNAAADLHGLRPILNYQTTTIIEQKAQILLDCGEDNICVPDLKLAVHGKEVYLGDDNSLTLTFNARNEGGGAYEAELYVVLPHEADYSGIARNNEVRLTCSYETENQTRYLSCDLGNPMKSGTSLWAGLRFTVPRLKDTHKTVQFDLQIHLHSQILMDNLCCEVIPYKLEVVVQADVILQGVSRPDKVFFPPANWKMTKSYQVEQDIGPAVEHIFELVNNGPSRISHTLLQLRCPLRVQGQSLLYPLEFSTEGPLNCTANRTMNHLHLKVSTTHTHKCTHISAPLRSCSNVECWTLQCNVGLLEKGTTAIVKVRSRVWAETFIEHYMLECLARYSVMKMPYAILPKHSPSGHKKVVTPVVWNKPDIDNSVPLWIIILAILAGLLLLALLIYILYKLGFFKRSLPYGTAMEKAQLKPQAASEA</sequence>
<feature type="domain" description="Integrin alpha second immunoglobulin-like" evidence="20">
    <location>
        <begin position="624"/>
        <end position="746"/>
    </location>
</feature>
<feature type="repeat" description="FG-GAP" evidence="16">
    <location>
        <begin position="415"/>
        <end position="478"/>
    </location>
</feature>
<dbReference type="InterPro" id="IPR032695">
    <property type="entry name" value="Integrin_dom_sf"/>
</dbReference>
<keyword evidence="13" id="KW-1015">Disulfide bond</keyword>
<evidence type="ECO:0000256" key="18">
    <source>
        <dbReference type="SAM" id="SignalP"/>
    </source>
</evidence>
<dbReference type="InterPro" id="IPR018184">
    <property type="entry name" value="Integrin_alpha_C_CS"/>
</dbReference>
<evidence type="ECO:0000256" key="14">
    <source>
        <dbReference type="ARBA" id="ARBA00023170"/>
    </source>
</evidence>
<evidence type="ECO:0000256" key="9">
    <source>
        <dbReference type="ARBA" id="ARBA00022889"/>
    </source>
</evidence>
<dbReference type="Pfam" id="PF01839">
    <property type="entry name" value="FG-GAP"/>
    <property type="match status" value="2"/>
</dbReference>
<keyword evidence="9 17" id="KW-0130">Cell adhesion</keyword>
<evidence type="ECO:0000256" key="12">
    <source>
        <dbReference type="ARBA" id="ARBA00023136"/>
    </source>
</evidence>
<protein>
    <submittedName>
        <fullName evidence="22">Integrin, alpha 5 (fibronectin receptor, alpha polypeptide)</fullName>
    </submittedName>
</protein>
<evidence type="ECO:0000256" key="2">
    <source>
        <dbReference type="ARBA" id="ARBA00008054"/>
    </source>
</evidence>
<evidence type="ECO:0000313" key="22">
    <source>
        <dbReference type="Ensembl" id="ENSMMDP00005027189.1"/>
    </source>
</evidence>
<dbReference type="InterPro" id="IPR013649">
    <property type="entry name" value="Integrin_alpha_Ig-like_1"/>
</dbReference>
<keyword evidence="8" id="KW-0106">Calcium</keyword>
<dbReference type="PROSITE" id="PS51470">
    <property type="entry name" value="FG_GAP"/>
    <property type="match status" value="6"/>
</dbReference>
<comment type="similarity">
    <text evidence="2 17">Belongs to the integrin alpha chain family.</text>
</comment>
<feature type="repeat" description="FG-GAP" evidence="16">
    <location>
        <begin position="122"/>
        <end position="183"/>
    </location>
</feature>
<keyword evidence="4 17" id="KW-0812">Transmembrane</keyword>
<keyword evidence="14 17" id="KW-0675">Receptor</keyword>
<dbReference type="InterPro" id="IPR013517">
    <property type="entry name" value="FG-GAP"/>
</dbReference>
<evidence type="ECO:0000256" key="11">
    <source>
        <dbReference type="ARBA" id="ARBA00023037"/>
    </source>
</evidence>
<feature type="repeat" description="FG-GAP" evidence="16">
    <location>
        <begin position="353"/>
        <end position="411"/>
    </location>
</feature>
<reference evidence="22" key="2">
    <citation type="submission" date="2025-08" db="UniProtKB">
        <authorList>
            <consortium name="Ensembl"/>
        </authorList>
    </citation>
    <scope>IDENTIFICATION</scope>
</reference>
<evidence type="ECO:0000256" key="4">
    <source>
        <dbReference type="ARBA" id="ARBA00022692"/>
    </source>
</evidence>
<evidence type="ECO:0000256" key="6">
    <source>
        <dbReference type="ARBA" id="ARBA00022729"/>
    </source>
</evidence>
<dbReference type="GO" id="GO:0007160">
    <property type="term" value="P:cell-matrix adhesion"/>
    <property type="evidence" value="ECO:0007669"/>
    <property type="project" value="TreeGrafter"/>
</dbReference>
<dbReference type="SMART" id="SM00191">
    <property type="entry name" value="Int_alpha"/>
    <property type="match status" value="4"/>
</dbReference>
<reference evidence="22" key="1">
    <citation type="submission" date="2019-06" db="EMBL/GenBank/DDBJ databases">
        <authorList>
            <consortium name="Wellcome Sanger Institute Data Sharing"/>
        </authorList>
    </citation>
    <scope>NUCLEOTIDE SEQUENCE [LARGE SCALE GENOMIC DNA]</scope>
</reference>
<feature type="repeat" description="FG-GAP" evidence="16">
    <location>
        <begin position="40"/>
        <end position="103"/>
    </location>
</feature>
<proteinExistence type="inferred from homology"/>
<dbReference type="PANTHER" id="PTHR23220:SF3">
    <property type="entry name" value="INTEGRIN ALPHA-5"/>
    <property type="match status" value="1"/>
</dbReference>
<evidence type="ECO:0000256" key="17">
    <source>
        <dbReference type="RuleBase" id="RU003762"/>
    </source>
</evidence>
<name>A0A667YTQ7_9TELE</name>
<gene>
    <name evidence="22" type="primary">ITGA5</name>
    <name evidence="22" type="synonym">itga5</name>
</gene>
<dbReference type="Gene3D" id="2.130.10.130">
    <property type="entry name" value="Integrin alpha, N-terminal"/>
    <property type="match status" value="1"/>
</dbReference>
<feature type="domain" description="Integrin alpha first immunoglubulin-like" evidence="19">
    <location>
        <begin position="463"/>
        <end position="623"/>
    </location>
</feature>
<dbReference type="Pfam" id="PF20806">
    <property type="entry name" value="Integrin_A_Ig_3"/>
    <property type="match status" value="2"/>
</dbReference>
<evidence type="ECO:0000256" key="1">
    <source>
        <dbReference type="ARBA" id="ARBA00004479"/>
    </source>
</evidence>
<evidence type="ECO:0000256" key="3">
    <source>
        <dbReference type="ARBA" id="ARBA00022685"/>
    </source>
</evidence>
<dbReference type="GO" id="GO:0005178">
    <property type="term" value="F:integrin binding"/>
    <property type="evidence" value="ECO:0007669"/>
    <property type="project" value="TreeGrafter"/>
</dbReference>
<dbReference type="Ensembl" id="ENSMMDT00005027761.1">
    <property type="protein sequence ID" value="ENSMMDP00005027189.1"/>
    <property type="gene ID" value="ENSMMDG00005012923.1"/>
</dbReference>
<evidence type="ECO:0000313" key="23">
    <source>
        <dbReference type="Proteomes" id="UP000472263"/>
    </source>
</evidence>
<feature type="signal peptide" evidence="18">
    <location>
        <begin position="1"/>
        <end position="38"/>
    </location>
</feature>
<dbReference type="FunFam" id="2.60.40.1510:FF:000001">
    <property type="entry name" value="Integrin alpha V"/>
    <property type="match status" value="1"/>
</dbReference>
<dbReference type="Proteomes" id="UP000472263">
    <property type="component" value="Chromosome 7"/>
</dbReference>
<keyword evidence="12 17" id="KW-0472">Membrane</keyword>
<comment type="subcellular location">
    <subcellularLocation>
        <location evidence="1 17">Membrane</location>
        <topology evidence="1 17">Single-pass type I membrane protein</topology>
    </subcellularLocation>
</comment>
<keyword evidence="10 17" id="KW-1133">Transmembrane helix</keyword>
<dbReference type="FunFam" id="2.60.40.1460:FF:000001">
    <property type="entry name" value="Integrin, alpha V"/>
    <property type="match status" value="1"/>
</dbReference>
<dbReference type="AlphaFoldDB" id="A0A667YTQ7"/>
<dbReference type="GO" id="GO:0001525">
    <property type="term" value="P:angiogenesis"/>
    <property type="evidence" value="ECO:0007669"/>
    <property type="project" value="TreeGrafter"/>
</dbReference>